<evidence type="ECO:0000313" key="2">
    <source>
        <dbReference type="Proteomes" id="UP000444721"/>
    </source>
</evidence>
<dbReference type="EMBL" id="VFQX01000012">
    <property type="protein sequence ID" value="KAF0982183.1"/>
    <property type="molecule type" value="Genomic_DNA"/>
</dbReference>
<keyword evidence="2" id="KW-1185">Reference proteome</keyword>
<dbReference type="AlphaFoldDB" id="A0A6A5BVU3"/>
<name>A0A6A5BVU3_NAEFO</name>
<sequence length="91" mass="10357">MENSPSKSQLANSTPSPPVQLVNADIFNQVQLCCEHNMLDNYTRFELVYEKQLRKELGIERLVGKKTNDGQSSVRRLSSTLLKIIKIHEQG</sequence>
<gene>
    <name evidence="1" type="ORF">FDP41_012044</name>
</gene>
<dbReference type="GeneID" id="68119259"/>
<comment type="caution">
    <text evidence="1">The sequence shown here is derived from an EMBL/GenBank/DDBJ whole genome shotgun (WGS) entry which is preliminary data.</text>
</comment>
<dbReference type="Proteomes" id="UP000444721">
    <property type="component" value="Unassembled WGS sequence"/>
</dbReference>
<evidence type="ECO:0000313" key="1">
    <source>
        <dbReference type="EMBL" id="KAF0982183.1"/>
    </source>
</evidence>
<organism evidence="1 2">
    <name type="scientific">Naegleria fowleri</name>
    <name type="common">Brain eating amoeba</name>
    <dbReference type="NCBI Taxonomy" id="5763"/>
    <lineage>
        <taxon>Eukaryota</taxon>
        <taxon>Discoba</taxon>
        <taxon>Heterolobosea</taxon>
        <taxon>Tetramitia</taxon>
        <taxon>Eutetramitia</taxon>
        <taxon>Vahlkampfiidae</taxon>
        <taxon>Naegleria</taxon>
    </lineage>
</organism>
<protein>
    <submittedName>
        <fullName evidence="1">Uncharacterized protein</fullName>
    </submittedName>
</protein>
<reference evidence="1 2" key="1">
    <citation type="journal article" date="2019" name="Sci. Rep.">
        <title>Nanopore sequencing improves the draft genome of the human pathogenic amoeba Naegleria fowleri.</title>
        <authorList>
            <person name="Liechti N."/>
            <person name="Schurch N."/>
            <person name="Bruggmann R."/>
            <person name="Wittwer M."/>
        </authorList>
    </citation>
    <scope>NUCLEOTIDE SEQUENCE [LARGE SCALE GENOMIC DNA]</scope>
    <source>
        <strain evidence="1 2">ATCC 30894</strain>
    </source>
</reference>
<accession>A0A6A5BVU3</accession>
<dbReference type="VEuPathDB" id="AmoebaDB:FDP41_012044"/>
<dbReference type="VEuPathDB" id="AmoebaDB:NfTy_023560"/>
<dbReference type="VEuPathDB" id="AmoebaDB:NF0080290"/>
<proteinExistence type="predicted"/>
<dbReference type="RefSeq" id="XP_044566896.1">
    <property type="nucleotide sequence ID" value="XM_044702521.1"/>
</dbReference>